<sequence length="204" mass="22892">MFYTGKWIESATYQAVEQLMFICLLWLASVTTVTSKRTMGHHTLPWDRPYLTSVDMMSSGDSLPYTGMQLQELAYNVRIRDHNLEENLGCQILSSFLKIWRFKAAPPNKKTDGEMLFDNLSQGKDVIGAPSAKVKPNLVLTNLPSSVLYQPAQNDAKKHLGFYDGFCMTSLHLSSLSIGITANVFHSTYLRFSSGITHVGFPVF</sequence>
<comment type="caution">
    <text evidence="1">The sequence shown here is derived from an EMBL/GenBank/DDBJ whole genome shotgun (WGS) entry which is preliminary data.</text>
</comment>
<reference evidence="1 2" key="1">
    <citation type="journal article" date="2018" name="Biotechnol. Adv.">
        <title>Improved genomic resources and new bioinformatic workflow for the carcinogenic parasite Clonorchis sinensis: Biotechnological implications.</title>
        <authorList>
            <person name="Wang D."/>
            <person name="Korhonen P.K."/>
            <person name="Gasser R.B."/>
            <person name="Young N.D."/>
        </authorList>
    </citation>
    <scope>NUCLEOTIDE SEQUENCE [LARGE SCALE GENOMIC DNA]</scope>
    <source>
        <strain evidence="1">Cs-k2</strain>
    </source>
</reference>
<gene>
    <name evidence="1" type="ORF">CSKR_108399</name>
</gene>
<reference evidence="1 2" key="2">
    <citation type="journal article" date="2021" name="Genomics">
        <title>High-quality reference genome for Clonorchis sinensis.</title>
        <authorList>
            <person name="Young N.D."/>
            <person name="Stroehlein A.J."/>
            <person name="Kinkar L."/>
            <person name="Wang T."/>
            <person name="Sohn W.M."/>
            <person name="Chang B.C.H."/>
            <person name="Kaur P."/>
            <person name="Weisz D."/>
            <person name="Dudchenko O."/>
            <person name="Aiden E.L."/>
            <person name="Korhonen P.K."/>
            <person name="Gasser R.B."/>
        </authorList>
    </citation>
    <scope>NUCLEOTIDE SEQUENCE [LARGE SCALE GENOMIC DNA]</scope>
    <source>
        <strain evidence="1">Cs-k2</strain>
    </source>
</reference>
<dbReference type="Proteomes" id="UP000286415">
    <property type="component" value="Unassembled WGS sequence"/>
</dbReference>
<accession>A0A3R7JNK9</accession>
<evidence type="ECO:0000313" key="2">
    <source>
        <dbReference type="Proteomes" id="UP000286415"/>
    </source>
</evidence>
<name>A0A3R7JNK9_CLOSI</name>
<proteinExistence type="predicted"/>
<dbReference type="EMBL" id="NIRI02000042">
    <property type="protein sequence ID" value="KAG5450214.1"/>
    <property type="molecule type" value="Genomic_DNA"/>
</dbReference>
<protein>
    <submittedName>
        <fullName evidence="1">Uncharacterized protein</fullName>
    </submittedName>
</protein>
<organism evidence="1 2">
    <name type="scientific">Clonorchis sinensis</name>
    <name type="common">Chinese liver fluke</name>
    <dbReference type="NCBI Taxonomy" id="79923"/>
    <lineage>
        <taxon>Eukaryota</taxon>
        <taxon>Metazoa</taxon>
        <taxon>Spiralia</taxon>
        <taxon>Lophotrochozoa</taxon>
        <taxon>Platyhelminthes</taxon>
        <taxon>Trematoda</taxon>
        <taxon>Digenea</taxon>
        <taxon>Opisthorchiida</taxon>
        <taxon>Opisthorchiata</taxon>
        <taxon>Opisthorchiidae</taxon>
        <taxon>Clonorchis</taxon>
    </lineage>
</organism>
<keyword evidence="2" id="KW-1185">Reference proteome</keyword>
<dbReference type="AlphaFoldDB" id="A0A3R7JNK9"/>
<evidence type="ECO:0000313" key="1">
    <source>
        <dbReference type="EMBL" id="KAG5450214.1"/>
    </source>
</evidence>
<dbReference type="InParanoid" id="A0A3R7JNK9"/>